<reference evidence="2 3" key="1">
    <citation type="submission" date="2017-10" db="EMBL/GenBank/DDBJ databases">
        <title>Two draft genome sequences of Pusillimonas sp. strains isolated from a nitrate- and radionuclide-contaminated groundwater in Russia.</title>
        <authorList>
            <person name="Grouzdev D.S."/>
            <person name="Tourova T.P."/>
            <person name="Goeva M.A."/>
            <person name="Babich T.L."/>
            <person name="Sokolova D.S."/>
            <person name="Abdullin R."/>
            <person name="Poltaraus A.B."/>
            <person name="Toshchakov S.V."/>
            <person name="Nazina T.N."/>
        </authorList>
    </citation>
    <scope>NUCLEOTIDE SEQUENCE [LARGE SCALE GENOMIC DNA]</scope>
    <source>
        <strain evidence="2 3">JR1/69-3-13</strain>
    </source>
</reference>
<evidence type="ECO:0000256" key="1">
    <source>
        <dbReference type="SAM" id="Phobius"/>
    </source>
</evidence>
<dbReference type="OrthoDB" id="8703931at2"/>
<sequence>MLFSTQHAPSEEERSELFEAIGPLPLRGVAWPKWIKILACVILAFIGLMIVQVAAGPTGKTVSPMVAGSILFCFVALLVLARYMLISETRITHKGIEQTWITRREIAWEDIQFAKFIPLVASKRLVCFTGKGRPVVFQAGTRELQVAFARIALVYRRRK</sequence>
<dbReference type="AlphaFoldDB" id="A0A2N4U2N1"/>
<dbReference type="EMBL" id="PDNW01000011">
    <property type="protein sequence ID" value="PLC49280.1"/>
    <property type="molecule type" value="Genomic_DNA"/>
</dbReference>
<keyword evidence="1" id="KW-1133">Transmembrane helix</keyword>
<organism evidence="2 3">
    <name type="scientific">Pollutimonas subterranea</name>
    <dbReference type="NCBI Taxonomy" id="2045210"/>
    <lineage>
        <taxon>Bacteria</taxon>
        <taxon>Pseudomonadati</taxon>
        <taxon>Pseudomonadota</taxon>
        <taxon>Betaproteobacteria</taxon>
        <taxon>Burkholderiales</taxon>
        <taxon>Alcaligenaceae</taxon>
        <taxon>Pollutimonas</taxon>
    </lineage>
</organism>
<gene>
    <name evidence="2" type="ORF">CR159_13285</name>
</gene>
<dbReference type="Proteomes" id="UP000234190">
    <property type="component" value="Unassembled WGS sequence"/>
</dbReference>
<evidence type="ECO:0000313" key="2">
    <source>
        <dbReference type="EMBL" id="PLC49280.1"/>
    </source>
</evidence>
<keyword evidence="1" id="KW-0472">Membrane</keyword>
<keyword evidence="1" id="KW-0812">Transmembrane</keyword>
<keyword evidence="3" id="KW-1185">Reference proteome</keyword>
<comment type="caution">
    <text evidence="2">The sequence shown here is derived from an EMBL/GenBank/DDBJ whole genome shotgun (WGS) entry which is preliminary data.</text>
</comment>
<evidence type="ECO:0000313" key="3">
    <source>
        <dbReference type="Proteomes" id="UP000234190"/>
    </source>
</evidence>
<name>A0A2N4U2N1_9BURK</name>
<dbReference type="RefSeq" id="WP_102074449.1">
    <property type="nucleotide sequence ID" value="NZ_PDNW01000011.1"/>
</dbReference>
<proteinExistence type="predicted"/>
<accession>A0A2N4U2N1</accession>
<protein>
    <submittedName>
        <fullName evidence="2">Uncharacterized protein</fullName>
    </submittedName>
</protein>
<feature type="transmembrane region" description="Helical" evidence="1">
    <location>
        <begin position="34"/>
        <end position="54"/>
    </location>
</feature>
<feature type="transmembrane region" description="Helical" evidence="1">
    <location>
        <begin position="66"/>
        <end position="85"/>
    </location>
</feature>